<comment type="caution">
    <text evidence="1">The sequence shown here is derived from an EMBL/GenBank/DDBJ whole genome shotgun (WGS) entry which is preliminary data.</text>
</comment>
<gene>
    <name evidence="1" type="ORF">BN2476_350238</name>
</gene>
<reference evidence="1" key="1">
    <citation type="submission" date="2016-12" db="EMBL/GenBank/DDBJ databases">
        <authorList>
            <person name="Moulin L."/>
        </authorList>
    </citation>
    <scope>NUCLEOTIDE SEQUENCE [LARGE SCALE GENOMIC DNA]</scope>
    <source>
        <strain evidence="1">STM 7183</strain>
    </source>
</reference>
<keyword evidence="2" id="KW-1185">Reference proteome</keyword>
<evidence type="ECO:0000313" key="2">
    <source>
        <dbReference type="Proteomes" id="UP000195569"/>
    </source>
</evidence>
<dbReference type="RefSeq" id="WP_087735895.1">
    <property type="nucleotide sequence ID" value="NZ_CYGY02000035.1"/>
</dbReference>
<organism evidence="1 2">
    <name type="scientific">Paraburkholderia piptadeniae</name>
    <dbReference type="NCBI Taxonomy" id="1701573"/>
    <lineage>
        <taxon>Bacteria</taxon>
        <taxon>Pseudomonadati</taxon>
        <taxon>Pseudomonadota</taxon>
        <taxon>Betaproteobacteria</taxon>
        <taxon>Burkholderiales</taxon>
        <taxon>Burkholderiaceae</taxon>
        <taxon>Paraburkholderia</taxon>
    </lineage>
</organism>
<dbReference type="AlphaFoldDB" id="A0A1N7S8J3"/>
<evidence type="ECO:0000313" key="1">
    <source>
        <dbReference type="EMBL" id="SIT43683.1"/>
    </source>
</evidence>
<dbReference type="OrthoDB" id="9103087at2"/>
<protein>
    <submittedName>
        <fullName evidence="1">Uncharacterized protein</fullName>
    </submittedName>
</protein>
<accession>A0A1N7S8J3</accession>
<dbReference type="Proteomes" id="UP000195569">
    <property type="component" value="Unassembled WGS sequence"/>
</dbReference>
<sequence length="83" mass="8922">MNKPKSKGAAPKIARPRLGESVIVRAPFFAQPTVALVIGLYDEDTNDIAVQAFPVGRESLQIPAIPYFDSEPEVGLRSAAWAA</sequence>
<dbReference type="EMBL" id="CYGY02000035">
    <property type="protein sequence ID" value="SIT43683.1"/>
    <property type="molecule type" value="Genomic_DNA"/>
</dbReference>
<proteinExistence type="predicted"/>
<name>A0A1N7S8J3_9BURK</name>